<organism evidence="14 15">
    <name type="scientific">Alishewanella longhuensis</name>
    <dbReference type="NCBI Taxonomy" id="1091037"/>
    <lineage>
        <taxon>Bacteria</taxon>
        <taxon>Pseudomonadati</taxon>
        <taxon>Pseudomonadota</taxon>
        <taxon>Gammaproteobacteria</taxon>
        <taxon>Alteromonadales</taxon>
        <taxon>Alteromonadaceae</taxon>
        <taxon>Alishewanella</taxon>
    </lineage>
</organism>
<comment type="catalytic activity">
    <reaction evidence="13">
        <text>(2R)-2,3-bisphosphoglycerate + H2O = (2R)-2-phosphoglycerate + phosphate</text>
        <dbReference type="Rhea" id="RHEA:27381"/>
        <dbReference type="ChEBI" id="CHEBI:15377"/>
        <dbReference type="ChEBI" id="CHEBI:43474"/>
        <dbReference type="ChEBI" id="CHEBI:58248"/>
        <dbReference type="ChEBI" id="CHEBI:58289"/>
        <dbReference type="EC" id="3.1.3.80"/>
    </reaction>
    <physiologicalReaction direction="left-to-right" evidence="13">
        <dbReference type="Rhea" id="RHEA:27382"/>
    </physiologicalReaction>
</comment>
<evidence type="ECO:0000256" key="13">
    <source>
        <dbReference type="ARBA" id="ARBA00043832"/>
    </source>
</evidence>
<dbReference type="InterPro" id="IPR000560">
    <property type="entry name" value="His_Pase_clade-2"/>
</dbReference>
<evidence type="ECO:0000256" key="3">
    <source>
        <dbReference type="ARBA" id="ARBA00012976"/>
    </source>
</evidence>
<protein>
    <recommendedName>
        <fullName evidence="5">Multiple inositol polyphosphate phosphatase 1</fullName>
        <ecNumber evidence="4">3.1.3.62</ecNumber>
        <ecNumber evidence="3">3.1.3.80</ecNumber>
    </recommendedName>
    <alternativeName>
        <fullName evidence="9">2,3-bisphosphoglycerate 3-phosphatase</fullName>
    </alternativeName>
</protein>
<comment type="catalytic activity">
    <reaction evidence="11">
        <text>1D-myo-inositol 1,2,4,5,6-pentakisphosphate + H2O = 1D-myo-inositol 1,2,5,6-tetrakisphosphate + phosphate</text>
        <dbReference type="Rhea" id="RHEA:77115"/>
        <dbReference type="ChEBI" id="CHEBI:15377"/>
        <dbReference type="ChEBI" id="CHEBI:43474"/>
        <dbReference type="ChEBI" id="CHEBI:57798"/>
        <dbReference type="ChEBI" id="CHEBI:195535"/>
        <dbReference type="EC" id="3.1.3.62"/>
    </reaction>
    <physiologicalReaction direction="left-to-right" evidence="11">
        <dbReference type="Rhea" id="RHEA:77116"/>
    </physiologicalReaction>
</comment>
<gene>
    <name evidence="14" type="ORF">GCM10010919_03960</name>
</gene>
<comment type="catalytic activity">
    <reaction evidence="12">
        <text>1D-myo-inositol hexakisphosphate + H2O = 1D-myo-inositol 1,2,4,5,6-pentakisphosphate + phosphate</text>
        <dbReference type="Rhea" id="RHEA:16989"/>
        <dbReference type="ChEBI" id="CHEBI:15377"/>
        <dbReference type="ChEBI" id="CHEBI:43474"/>
        <dbReference type="ChEBI" id="CHEBI:57798"/>
        <dbReference type="ChEBI" id="CHEBI:58130"/>
        <dbReference type="EC" id="3.1.3.62"/>
    </reaction>
    <physiologicalReaction direction="left-to-right" evidence="12">
        <dbReference type="Rhea" id="RHEA:16990"/>
    </physiologicalReaction>
</comment>
<keyword evidence="8" id="KW-0472">Membrane</keyword>
<keyword evidence="7" id="KW-0378">Hydrolase</keyword>
<dbReference type="EMBL" id="BNAO01000001">
    <property type="protein sequence ID" value="GHG60473.1"/>
    <property type="molecule type" value="Genomic_DNA"/>
</dbReference>
<evidence type="ECO:0000256" key="9">
    <source>
        <dbReference type="ARBA" id="ARBA00031642"/>
    </source>
</evidence>
<sequence>MPADAAQTLIEQYLLTSKTPYQPLQDWQQYSAAPAGFSAVSVQHVARHGSRFLSSRGDDDLMLQLLQLAGNEQALTPLGQELTQLIERLHQAHQPDKYGEISGSGVQEHQQMATRLLERQPQLFANAIEQQQRIAILHSGRERADQSGDAFVNGLTKLKPALSSLIDDARADEATLYFYKAEGSEAFERYRKSDPRLQAVMQQLESQPKLQQAATAMLERFLTPAFIARLVEGEFELTLADDDDAIRNVLDAANVLYSLYSIASNLTAEGDFDFSRLLLAEHVLPLAELDDADSFYGRGPAFAGDDITYNLAGRLVADMLTKAEQPNGYVATFRFTHAQVLMPLAAYLGIAGASEPLPESVVYSYQNSPWRSGKVAPMAANVQWEVYRNAENLTLIRMLHHEQETRFKADCQSYADTQYFYTTTELKRCLLH</sequence>
<evidence type="ECO:0000256" key="2">
    <source>
        <dbReference type="ARBA" id="ARBA00008422"/>
    </source>
</evidence>
<evidence type="ECO:0000256" key="4">
    <source>
        <dbReference type="ARBA" id="ARBA00013040"/>
    </source>
</evidence>
<evidence type="ECO:0000256" key="12">
    <source>
        <dbReference type="ARBA" id="ARBA00043691"/>
    </source>
</evidence>
<evidence type="ECO:0000256" key="10">
    <source>
        <dbReference type="ARBA" id="ARBA00043668"/>
    </source>
</evidence>
<dbReference type="InterPro" id="IPR029033">
    <property type="entry name" value="His_PPase_superfam"/>
</dbReference>
<evidence type="ECO:0000256" key="8">
    <source>
        <dbReference type="ARBA" id="ARBA00023136"/>
    </source>
</evidence>
<comment type="subcellular location">
    <subcellularLocation>
        <location evidence="1">Membrane</location>
    </subcellularLocation>
</comment>
<evidence type="ECO:0000313" key="14">
    <source>
        <dbReference type="EMBL" id="GHG60473.1"/>
    </source>
</evidence>
<dbReference type="SUPFAM" id="SSF53254">
    <property type="entry name" value="Phosphoglycerate mutase-like"/>
    <property type="match status" value="1"/>
</dbReference>
<comment type="catalytic activity">
    <reaction evidence="10">
        <text>1D-myo-inositol 1,2,5,6-tetrakisphosphate + H2O = 1D-myo-inositol 1,2,6-trisphosphate + phosphate</text>
        <dbReference type="Rhea" id="RHEA:77119"/>
        <dbReference type="ChEBI" id="CHEBI:15377"/>
        <dbReference type="ChEBI" id="CHEBI:43474"/>
        <dbReference type="ChEBI" id="CHEBI:195535"/>
        <dbReference type="ChEBI" id="CHEBI:195537"/>
        <dbReference type="EC" id="3.1.3.62"/>
    </reaction>
    <physiologicalReaction direction="left-to-right" evidence="10">
        <dbReference type="Rhea" id="RHEA:77120"/>
    </physiologicalReaction>
</comment>
<dbReference type="EC" id="3.1.3.80" evidence="3"/>
<reference evidence="15" key="1">
    <citation type="journal article" date="2019" name="Int. J. Syst. Evol. Microbiol.">
        <title>The Global Catalogue of Microorganisms (GCM) 10K type strain sequencing project: providing services to taxonomists for standard genome sequencing and annotation.</title>
        <authorList>
            <consortium name="The Broad Institute Genomics Platform"/>
            <consortium name="The Broad Institute Genome Sequencing Center for Infectious Disease"/>
            <person name="Wu L."/>
            <person name="Ma J."/>
        </authorList>
    </citation>
    <scope>NUCLEOTIDE SEQUENCE [LARGE SCALE GENOMIC DNA]</scope>
    <source>
        <strain evidence="15">CGMCC 1.7003</strain>
    </source>
</reference>
<dbReference type="Proteomes" id="UP000659697">
    <property type="component" value="Unassembled WGS sequence"/>
</dbReference>
<dbReference type="PANTHER" id="PTHR20963:SF8">
    <property type="entry name" value="MULTIPLE INOSITOL POLYPHOSPHATE PHOSPHATASE 1"/>
    <property type="match status" value="1"/>
</dbReference>
<comment type="caution">
    <text evidence="14">The sequence shown here is derived from an EMBL/GenBank/DDBJ whole genome shotgun (WGS) entry which is preliminary data.</text>
</comment>
<dbReference type="EC" id="3.1.3.62" evidence="4"/>
<name>A0ABQ3KUU6_9ALTE</name>
<dbReference type="Pfam" id="PF00328">
    <property type="entry name" value="His_Phos_2"/>
    <property type="match status" value="1"/>
</dbReference>
<evidence type="ECO:0000256" key="7">
    <source>
        <dbReference type="ARBA" id="ARBA00022801"/>
    </source>
</evidence>
<dbReference type="PANTHER" id="PTHR20963">
    <property type="entry name" value="MULTIPLE INOSITOL POLYPHOSPHATE PHOSPHATASE-RELATED"/>
    <property type="match status" value="1"/>
</dbReference>
<evidence type="ECO:0000256" key="5">
    <source>
        <dbReference type="ARBA" id="ARBA00018097"/>
    </source>
</evidence>
<keyword evidence="6" id="KW-0732">Signal</keyword>
<dbReference type="Gene3D" id="3.40.50.1240">
    <property type="entry name" value="Phosphoglycerate mutase-like"/>
    <property type="match status" value="1"/>
</dbReference>
<accession>A0ABQ3KUU6</accession>
<evidence type="ECO:0000256" key="6">
    <source>
        <dbReference type="ARBA" id="ARBA00022729"/>
    </source>
</evidence>
<keyword evidence="15" id="KW-1185">Reference proteome</keyword>
<evidence type="ECO:0000256" key="11">
    <source>
        <dbReference type="ARBA" id="ARBA00043671"/>
    </source>
</evidence>
<evidence type="ECO:0000313" key="15">
    <source>
        <dbReference type="Proteomes" id="UP000659697"/>
    </source>
</evidence>
<evidence type="ECO:0000256" key="1">
    <source>
        <dbReference type="ARBA" id="ARBA00004370"/>
    </source>
</evidence>
<proteinExistence type="inferred from homology"/>
<comment type="similarity">
    <text evidence="2">Belongs to the histidine acid phosphatase family. MINPP1 subfamily.</text>
</comment>
<keyword evidence="14" id="KW-0449">Lipoprotein</keyword>